<proteinExistence type="predicted"/>
<feature type="transmembrane region" description="Helical" evidence="6">
    <location>
        <begin position="279"/>
        <end position="299"/>
    </location>
</feature>
<evidence type="ECO:0000256" key="1">
    <source>
        <dbReference type="ARBA" id="ARBA00004141"/>
    </source>
</evidence>
<dbReference type="OrthoDB" id="6730379at2759"/>
<reference evidence="8" key="1">
    <citation type="journal article" date="2017" name="BMC Genomics">
        <title>Gapless genome assembly of Colletotrichum higginsianum reveals chromosome structure and association of transposable elements with secondary metabolite gene clusters.</title>
        <authorList>
            <person name="Dallery J.-F."/>
            <person name="Lapalu N."/>
            <person name="Zampounis A."/>
            <person name="Pigne S."/>
            <person name="Luyten I."/>
            <person name="Amselem J."/>
            <person name="Wittenberg A.H.J."/>
            <person name="Zhou S."/>
            <person name="de Queiroz M.V."/>
            <person name="Robin G.P."/>
            <person name="Auger A."/>
            <person name="Hainaut M."/>
            <person name="Henrissat B."/>
            <person name="Kim K.-T."/>
            <person name="Lee Y.-H."/>
            <person name="Lespinet O."/>
            <person name="Schwartz D.C."/>
            <person name="Thon M.R."/>
            <person name="O'Connell R.J."/>
        </authorList>
    </citation>
    <scope>NUCLEOTIDE SEQUENCE [LARGE SCALE GENOMIC DNA]</scope>
    <source>
        <strain evidence="8">IMI 349063</strain>
    </source>
</reference>
<evidence type="ECO:0000313" key="7">
    <source>
        <dbReference type="EMBL" id="OBR02701.1"/>
    </source>
</evidence>
<feature type="transmembrane region" description="Helical" evidence="6">
    <location>
        <begin position="388"/>
        <end position="406"/>
    </location>
</feature>
<dbReference type="Gene3D" id="1.20.1250.20">
    <property type="entry name" value="MFS general substrate transporter like domains"/>
    <property type="match status" value="2"/>
</dbReference>
<dbReference type="RefSeq" id="XP_018151219.1">
    <property type="nucleotide sequence ID" value="XM_018308901.1"/>
</dbReference>
<feature type="transmembrane region" description="Helical" evidence="6">
    <location>
        <begin position="413"/>
        <end position="431"/>
    </location>
</feature>
<name>A0A1B7XSG0_COLHI</name>
<evidence type="ECO:0000256" key="2">
    <source>
        <dbReference type="ARBA" id="ARBA00022448"/>
    </source>
</evidence>
<feature type="transmembrane region" description="Helical" evidence="6">
    <location>
        <begin position="157"/>
        <end position="178"/>
    </location>
</feature>
<evidence type="ECO:0000256" key="3">
    <source>
        <dbReference type="ARBA" id="ARBA00022692"/>
    </source>
</evidence>
<dbReference type="PANTHER" id="PTHR43791">
    <property type="entry name" value="PERMEASE-RELATED"/>
    <property type="match status" value="1"/>
</dbReference>
<dbReference type="InterPro" id="IPR011701">
    <property type="entry name" value="MFS"/>
</dbReference>
<feature type="transmembrane region" description="Helical" evidence="6">
    <location>
        <begin position="190"/>
        <end position="207"/>
    </location>
</feature>
<evidence type="ECO:0000256" key="5">
    <source>
        <dbReference type="ARBA" id="ARBA00023136"/>
    </source>
</evidence>
<dbReference type="VEuPathDB" id="FungiDB:CH63R_13927"/>
<dbReference type="InterPro" id="IPR036259">
    <property type="entry name" value="MFS_trans_sf"/>
</dbReference>
<dbReference type="PANTHER" id="PTHR43791:SF10">
    <property type="entry name" value="MAJOR FACILITATOR SUPERFAMILY (MFS) PROFILE DOMAIN-CONTAINING PROTEIN"/>
    <property type="match status" value="1"/>
</dbReference>
<feature type="transmembrane region" description="Helical" evidence="6">
    <location>
        <begin position="246"/>
        <end position="267"/>
    </location>
</feature>
<dbReference type="AlphaFoldDB" id="A0A1B7XSG0"/>
<sequence>MAALFKRATTRWRSRHATLLEPVTNPGSLADHLDDNGEGQSLIANMESSSDAQQHPPAEVRDGERQHIDSGMAKKIVRKIDRNIIPLLFITYMFNFMDKTILSSASVFGLRNDTVSCFSVLYRQHYRTYTTVRSSTSFWFMITDDGAQNLKGQNYSWVSSIFYFGYFAWTYPTSILIARLPVAKYMTANTFFWGAVVALTAACRNYGGLLTVRFLLGIAEATITPAFMFLTSTWYTRDEIPTRTGIWFAGNSVGGLVASFVAFGFGHISNDDKVGPWRWMYIVLGVLTFVWAFVLWIWLPDTISKARFLTADERRYAADRVVVAGTGSTEKTAWKWDQVKECFVDPKTWFIFGLEIITQIPNGGTQNFANLVIKSFGFTSLQSTLINIPYSLLSAGIIAGTGWLAGRYRKMNCILIAIIVLPCITGAAIIYSRDSVSSGVQLFAYFLLSPGPAAMPLAMSLVQANYRGVTKKMTMSALLFLAYCAGNIAGPQFFKAAEEPHYNTAFRTIMICYALVVVLALGLRFYLQWMNAKRTKEEGYEGSAGGAGAVGGGKVMQADGNANDVADMVDRVELRPEDYEDVTDWKTAGFRYRL</sequence>
<feature type="transmembrane region" description="Helical" evidence="6">
    <location>
        <begin position="443"/>
        <end position="462"/>
    </location>
</feature>
<dbReference type="EMBL" id="LTAN01000010">
    <property type="protein sequence ID" value="OBR02701.1"/>
    <property type="molecule type" value="Genomic_DNA"/>
</dbReference>
<gene>
    <name evidence="7" type="ORF">CH63R_13927</name>
</gene>
<evidence type="ECO:0000313" key="8">
    <source>
        <dbReference type="Proteomes" id="UP000092177"/>
    </source>
</evidence>
<keyword evidence="8" id="KW-1185">Reference proteome</keyword>
<keyword evidence="3 6" id="KW-0812">Transmembrane</keyword>
<keyword evidence="4 6" id="KW-1133">Transmembrane helix</keyword>
<dbReference type="GO" id="GO:0016020">
    <property type="term" value="C:membrane"/>
    <property type="evidence" value="ECO:0007669"/>
    <property type="project" value="UniProtKB-SubCell"/>
</dbReference>
<feature type="transmembrane region" description="Helical" evidence="6">
    <location>
        <begin position="474"/>
        <end position="494"/>
    </location>
</feature>
<protein>
    <submittedName>
        <fullName evidence="7">Major facilitator superfamily transporter</fullName>
    </submittedName>
</protein>
<comment type="caution">
    <text evidence="7">The sequence shown here is derived from an EMBL/GenBank/DDBJ whole genome shotgun (WGS) entry which is preliminary data.</text>
</comment>
<dbReference type="KEGG" id="chig:CH63R_13927"/>
<evidence type="ECO:0000256" key="6">
    <source>
        <dbReference type="SAM" id="Phobius"/>
    </source>
</evidence>
<dbReference type="Proteomes" id="UP000092177">
    <property type="component" value="Chromosome 10"/>
</dbReference>
<dbReference type="SUPFAM" id="SSF103473">
    <property type="entry name" value="MFS general substrate transporter"/>
    <property type="match status" value="1"/>
</dbReference>
<dbReference type="GO" id="GO:0022857">
    <property type="term" value="F:transmembrane transporter activity"/>
    <property type="evidence" value="ECO:0007669"/>
    <property type="project" value="InterPro"/>
</dbReference>
<feature type="transmembrane region" description="Helical" evidence="6">
    <location>
        <begin position="506"/>
        <end position="527"/>
    </location>
</feature>
<accession>A0A1B7XSG0</accession>
<dbReference type="Pfam" id="PF07690">
    <property type="entry name" value="MFS_1"/>
    <property type="match status" value="1"/>
</dbReference>
<feature type="transmembrane region" description="Helical" evidence="6">
    <location>
        <begin position="214"/>
        <end position="234"/>
    </location>
</feature>
<evidence type="ECO:0000256" key="4">
    <source>
        <dbReference type="ARBA" id="ARBA00022989"/>
    </source>
</evidence>
<keyword evidence="5 6" id="KW-0472">Membrane</keyword>
<dbReference type="GeneID" id="28873008"/>
<organism evidence="7 8">
    <name type="scientific">Colletotrichum higginsianum (strain IMI 349063)</name>
    <name type="common">Crucifer anthracnose fungus</name>
    <dbReference type="NCBI Taxonomy" id="759273"/>
    <lineage>
        <taxon>Eukaryota</taxon>
        <taxon>Fungi</taxon>
        <taxon>Dikarya</taxon>
        <taxon>Ascomycota</taxon>
        <taxon>Pezizomycotina</taxon>
        <taxon>Sordariomycetes</taxon>
        <taxon>Hypocreomycetidae</taxon>
        <taxon>Glomerellales</taxon>
        <taxon>Glomerellaceae</taxon>
        <taxon>Colletotrichum</taxon>
        <taxon>Colletotrichum destructivum species complex</taxon>
    </lineage>
</organism>
<keyword evidence="2" id="KW-0813">Transport</keyword>
<comment type="subcellular location">
    <subcellularLocation>
        <location evidence="1">Membrane</location>
        <topology evidence="1">Multi-pass membrane protein</topology>
    </subcellularLocation>
</comment>